<name>A0A9Q0KQX3_9MAGN</name>
<comment type="caution">
    <text evidence="1">The sequence shown here is derived from an EMBL/GenBank/DDBJ whole genome shotgun (WGS) entry which is preliminary data.</text>
</comment>
<sequence length="156" mass="17576">MMKVVGFHDEWINSLKNTILPQFFFSMSSSFTGLLCNIGDIIYRHFQAYDDNDDNDWDNGNNFDKPLAFALAWKNPSEDLVTWVEQIECGFRLMVPTIVCCGRRKEVTKAIEGAALGWTLMMADLAVVGVPLMGRIVTPQNTSIKFSFGIQLESTP</sequence>
<protein>
    <submittedName>
        <fullName evidence="1">Uncharacterized protein</fullName>
    </submittedName>
</protein>
<reference evidence="1" key="1">
    <citation type="journal article" date="2023" name="Plant J.">
        <title>The genome of the king protea, Protea cynaroides.</title>
        <authorList>
            <person name="Chang J."/>
            <person name="Duong T.A."/>
            <person name="Schoeman C."/>
            <person name="Ma X."/>
            <person name="Roodt D."/>
            <person name="Barker N."/>
            <person name="Li Z."/>
            <person name="Van de Peer Y."/>
            <person name="Mizrachi E."/>
        </authorList>
    </citation>
    <scope>NUCLEOTIDE SEQUENCE</scope>
    <source>
        <tissue evidence="1">Young leaves</tissue>
    </source>
</reference>
<dbReference type="Proteomes" id="UP001141806">
    <property type="component" value="Unassembled WGS sequence"/>
</dbReference>
<dbReference type="AlphaFoldDB" id="A0A9Q0KQX3"/>
<evidence type="ECO:0000313" key="1">
    <source>
        <dbReference type="EMBL" id="KAJ4975187.1"/>
    </source>
</evidence>
<accession>A0A9Q0KQX3</accession>
<proteinExistence type="predicted"/>
<organism evidence="1 2">
    <name type="scientific">Protea cynaroides</name>
    <dbReference type="NCBI Taxonomy" id="273540"/>
    <lineage>
        <taxon>Eukaryota</taxon>
        <taxon>Viridiplantae</taxon>
        <taxon>Streptophyta</taxon>
        <taxon>Embryophyta</taxon>
        <taxon>Tracheophyta</taxon>
        <taxon>Spermatophyta</taxon>
        <taxon>Magnoliopsida</taxon>
        <taxon>Proteales</taxon>
        <taxon>Proteaceae</taxon>
        <taxon>Protea</taxon>
    </lineage>
</organism>
<keyword evidence="2" id="KW-1185">Reference proteome</keyword>
<dbReference type="EMBL" id="JAMYWD010000003">
    <property type="protein sequence ID" value="KAJ4975187.1"/>
    <property type="molecule type" value="Genomic_DNA"/>
</dbReference>
<evidence type="ECO:0000313" key="2">
    <source>
        <dbReference type="Proteomes" id="UP001141806"/>
    </source>
</evidence>
<gene>
    <name evidence="1" type="ORF">NE237_000293</name>
</gene>